<name>A0A8H7T3K2_9HELO</name>
<feature type="transmembrane region" description="Helical" evidence="5">
    <location>
        <begin position="220"/>
        <end position="241"/>
    </location>
</feature>
<dbReference type="EMBL" id="JAFJYH010000455">
    <property type="protein sequence ID" value="KAG4411618.1"/>
    <property type="molecule type" value="Genomic_DNA"/>
</dbReference>
<evidence type="ECO:0008006" key="8">
    <source>
        <dbReference type="Google" id="ProtNLM"/>
    </source>
</evidence>
<feature type="transmembrane region" description="Helical" evidence="5">
    <location>
        <begin position="106"/>
        <end position="127"/>
    </location>
</feature>
<accession>A0A8H7T3K2</accession>
<comment type="subcellular location">
    <subcellularLocation>
        <location evidence="1">Membrane</location>
        <topology evidence="1">Multi-pass membrane protein</topology>
    </subcellularLocation>
</comment>
<dbReference type="Pfam" id="PF04479">
    <property type="entry name" value="RTA1"/>
    <property type="match status" value="1"/>
</dbReference>
<feature type="transmembrane region" description="Helical" evidence="5">
    <location>
        <begin position="78"/>
        <end position="94"/>
    </location>
</feature>
<dbReference type="InterPro" id="IPR007568">
    <property type="entry name" value="RTA1"/>
</dbReference>
<dbReference type="Proteomes" id="UP000664132">
    <property type="component" value="Unassembled WGS sequence"/>
</dbReference>
<dbReference type="PANTHER" id="PTHR31465">
    <property type="entry name" value="PROTEIN RTA1-RELATED"/>
    <property type="match status" value="1"/>
</dbReference>
<dbReference type="GO" id="GO:0016020">
    <property type="term" value="C:membrane"/>
    <property type="evidence" value="ECO:0007669"/>
    <property type="project" value="UniProtKB-SubCell"/>
</dbReference>
<evidence type="ECO:0000256" key="3">
    <source>
        <dbReference type="ARBA" id="ARBA00022989"/>
    </source>
</evidence>
<feature type="transmembrane region" description="Helical" evidence="5">
    <location>
        <begin position="271"/>
        <end position="290"/>
    </location>
</feature>
<evidence type="ECO:0000256" key="2">
    <source>
        <dbReference type="ARBA" id="ARBA00022692"/>
    </source>
</evidence>
<dbReference type="AlphaFoldDB" id="A0A8H7T3K2"/>
<dbReference type="PANTHER" id="PTHR31465:SF13">
    <property type="entry name" value="RTA1 DOMAIN PROTEIN-RELATED"/>
    <property type="match status" value="1"/>
</dbReference>
<keyword evidence="4 5" id="KW-0472">Membrane</keyword>
<evidence type="ECO:0000256" key="4">
    <source>
        <dbReference type="ARBA" id="ARBA00023136"/>
    </source>
</evidence>
<keyword evidence="7" id="KW-1185">Reference proteome</keyword>
<feature type="transmembrane region" description="Helical" evidence="5">
    <location>
        <begin position="48"/>
        <end position="66"/>
    </location>
</feature>
<keyword evidence="3 5" id="KW-1133">Transmembrane helix</keyword>
<gene>
    <name evidence="6" type="ORF">IFR04_015252</name>
</gene>
<dbReference type="OrthoDB" id="3358017at2759"/>
<evidence type="ECO:0000256" key="1">
    <source>
        <dbReference type="ARBA" id="ARBA00004141"/>
    </source>
</evidence>
<evidence type="ECO:0000313" key="7">
    <source>
        <dbReference type="Proteomes" id="UP000664132"/>
    </source>
</evidence>
<protein>
    <recommendedName>
        <fullName evidence="8">RTA1 domain protein</fullName>
    </recommendedName>
</protein>
<feature type="transmembrane region" description="Helical" evidence="5">
    <location>
        <begin position="190"/>
        <end position="208"/>
    </location>
</feature>
<evidence type="ECO:0000313" key="6">
    <source>
        <dbReference type="EMBL" id="KAG4411618.1"/>
    </source>
</evidence>
<sequence>MNTTIPECRKIGKSDEALPGSKKWDWRERPADDVEVDGSLWFYAPNKGAPVVWAFLFLVSGLWHAWQCIHYKSWKVSGVLPWSALLFVVGYVLREVGAFNYDNLNIFIASLVFIYAAPPLYELSNYFMLSRILYYVPYHSPIHPGRVLTTFGALSVVVEALNGNGAAYVANTSLPQSKQNMGKSLLKAALVLQLGILAAFVTLASFFHRRCKKANLLPTNLYGALMTLYISSALIGVRTIFRTVEYFTVSDLNFANIRKASDLSPLIRYEWFFWVFEGVLMIINSFLLNFRHPMRFIPRDNTIYLAEDGVTEIKGPGYLDKRPFLVTFFDPFDIHGAIKGRNMIERFWETHEEGRADHDVVKNAASEAERGVSASAK</sequence>
<evidence type="ECO:0000256" key="5">
    <source>
        <dbReference type="SAM" id="Phobius"/>
    </source>
</evidence>
<comment type="caution">
    <text evidence="6">The sequence shown here is derived from an EMBL/GenBank/DDBJ whole genome shotgun (WGS) entry which is preliminary data.</text>
</comment>
<organism evidence="6 7">
    <name type="scientific">Cadophora malorum</name>
    <dbReference type="NCBI Taxonomy" id="108018"/>
    <lineage>
        <taxon>Eukaryota</taxon>
        <taxon>Fungi</taxon>
        <taxon>Dikarya</taxon>
        <taxon>Ascomycota</taxon>
        <taxon>Pezizomycotina</taxon>
        <taxon>Leotiomycetes</taxon>
        <taxon>Helotiales</taxon>
        <taxon>Ploettnerulaceae</taxon>
        <taxon>Cadophora</taxon>
    </lineage>
</organism>
<proteinExistence type="predicted"/>
<keyword evidence="2 5" id="KW-0812">Transmembrane</keyword>
<reference evidence="6" key="1">
    <citation type="submission" date="2021-02" db="EMBL/GenBank/DDBJ databases">
        <title>Genome sequence Cadophora malorum strain M34.</title>
        <authorList>
            <person name="Stefanovic E."/>
            <person name="Vu D."/>
            <person name="Scully C."/>
            <person name="Dijksterhuis J."/>
            <person name="Roader J."/>
            <person name="Houbraken J."/>
        </authorList>
    </citation>
    <scope>NUCLEOTIDE SEQUENCE</scope>
    <source>
        <strain evidence="6">M34</strain>
    </source>
</reference>